<evidence type="ECO:0000256" key="1">
    <source>
        <dbReference type="SAM" id="MobiDB-lite"/>
    </source>
</evidence>
<dbReference type="Pfam" id="PF01695">
    <property type="entry name" value="IstB_IS21"/>
    <property type="match status" value="1"/>
</dbReference>
<dbReference type="AlphaFoldDB" id="A0A6A6D5K4"/>
<feature type="compositionally biased region" description="Low complexity" evidence="1">
    <location>
        <begin position="510"/>
        <end position="528"/>
    </location>
</feature>
<dbReference type="CDD" id="cd02042">
    <property type="entry name" value="ParAB_family"/>
    <property type="match status" value="1"/>
</dbReference>
<dbReference type="Pfam" id="PF01656">
    <property type="entry name" value="CbiA"/>
    <property type="match status" value="1"/>
</dbReference>
<evidence type="ECO:0000313" key="5">
    <source>
        <dbReference type="Proteomes" id="UP000800200"/>
    </source>
</evidence>
<proteinExistence type="predicted"/>
<dbReference type="InterPro" id="IPR050678">
    <property type="entry name" value="DNA_Partitioning_ATPase"/>
</dbReference>
<keyword evidence="5" id="KW-1185">Reference proteome</keyword>
<feature type="compositionally biased region" description="Basic and acidic residues" evidence="1">
    <location>
        <begin position="413"/>
        <end position="422"/>
    </location>
</feature>
<feature type="region of interest" description="Disordered" evidence="1">
    <location>
        <begin position="478"/>
        <end position="528"/>
    </location>
</feature>
<protein>
    <recommendedName>
        <fullName evidence="6">CobQ/CobB/MinD/ParA nucleotide binding domain-containing protein</fullName>
    </recommendedName>
</protein>
<feature type="region of interest" description="Disordered" evidence="1">
    <location>
        <begin position="371"/>
        <end position="457"/>
    </location>
</feature>
<evidence type="ECO:0000313" key="4">
    <source>
        <dbReference type="EMBL" id="KAF2174413.1"/>
    </source>
</evidence>
<accession>A0A6A6D5K4</accession>
<dbReference type="GO" id="GO:0005524">
    <property type="term" value="F:ATP binding"/>
    <property type="evidence" value="ECO:0007669"/>
    <property type="project" value="InterPro"/>
</dbReference>
<dbReference type="Gene3D" id="3.40.50.300">
    <property type="entry name" value="P-loop containing nucleotide triphosphate hydrolases"/>
    <property type="match status" value="1"/>
</dbReference>
<gene>
    <name evidence="4" type="ORF">K469DRAFT_690925</name>
</gene>
<evidence type="ECO:0000259" key="3">
    <source>
        <dbReference type="Pfam" id="PF01695"/>
    </source>
</evidence>
<reference evidence="4" key="1">
    <citation type="journal article" date="2020" name="Stud. Mycol.">
        <title>101 Dothideomycetes genomes: a test case for predicting lifestyles and emergence of pathogens.</title>
        <authorList>
            <person name="Haridas S."/>
            <person name="Albert R."/>
            <person name="Binder M."/>
            <person name="Bloem J."/>
            <person name="Labutti K."/>
            <person name="Salamov A."/>
            <person name="Andreopoulos B."/>
            <person name="Baker S."/>
            <person name="Barry K."/>
            <person name="Bills G."/>
            <person name="Bluhm B."/>
            <person name="Cannon C."/>
            <person name="Castanera R."/>
            <person name="Culley D."/>
            <person name="Daum C."/>
            <person name="Ezra D."/>
            <person name="Gonzalez J."/>
            <person name="Henrissat B."/>
            <person name="Kuo A."/>
            <person name="Liang C."/>
            <person name="Lipzen A."/>
            <person name="Lutzoni F."/>
            <person name="Magnuson J."/>
            <person name="Mondo S."/>
            <person name="Nolan M."/>
            <person name="Ohm R."/>
            <person name="Pangilinan J."/>
            <person name="Park H.-J."/>
            <person name="Ramirez L."/>
            <person name="Alfaro M."/>
            <person name="Sun H."/>
            <person name="Tritt A."/>
            <person name="Yoshinaga Y."/>
            <person name="Zwiers L.-H."/>
            <person name="Turgeon B."/>
            <person name="Goodwin S."/>
            <person name="Spatafora J."/>
            <person name="Crous P."/>
            <person name="Grigoriev I."/>
        </authorList>
    </citation>
    <scope>NUCLEOTIDE SEQUENCE</scope>
    <source>
        <strain evidence="4">CBS 207.26</strain>
    </source>
</reference>
<dbReference type="PANTHER" id="PTHR13696">
    <property type="entry name" value="P-LOOP CONTAINING NUCLEOSIDE TRIPHOSPHATE HYDROLASE"/>
    <property type="match status" value="1"/>
</dbReference>
<dbReference type="PANTHER" id="PTHR13696:SF96">
    <property type="entry name" value="COBQ_COBB_MIND_PARA NUCLEOTIDE BINDING DOMAIN-CONTAINING PROTEIN"/>
    <property type="match status" value="1"/>
</dbReference>
<dbReference type="EMBL" id="ML994999">
    <property type="protein sequence ID" value="KAF2174413.1"/>
    <property type="molecule type" value="Genomic_DNA"/>
</dbReference>
<evidence type="ECO:0008006" key="6">
    <source>
        <dbReference type="Google" id="ProtNLM"/>
    </source>
</evidence>
<dbReference type="Proteomes" id="UP000800200">
    <property type="component" value="Unassembled WGS sequence"/>
</dbReference>
<dbReference type="InterPro" id="IPR027417">
    <property type="entry name" value="P-loop_NTPase"/>
</dbReference>
<feature type="domain" description="CobQ/CobB/MinD/ParA nucleotide binding" evidence="2">
    <location>
        <begin position="697"/>
        <end position="874"/>
    </location>
</feature>
<feature type="domain" description="IstB-like ATP-binding" evidence="3">
    <location>
        <begin position="282"/>
        <end position="368"/>
    </location>
</feature>
<feature type="non-terminal residue" evidence="4">
    <location>
        <position position="1"/>
    </location>
</feature>
<dbReference type="InterPro" id="IPR002586">
    <property type="entry name" value="CobQ/CobB/MinD/ParA_Nub-bd_dom"/>
</dbReference>
<dbReference type="OrthoDB" id="10064961at2759"/>
<organism evidence="4 5">
    <name type="scientific">Zopfia rhizophila CBS 207.26</name>
    <dbReference type="NCBI Taxonomy" id="1314779"/>
    <lineage>
        <taxon>Eukaryota</taxon>
        <taxon>Fungi</taxon>
        <taxon>Dikarya</taxon>
        <taxon>Ascomycota</taxon>
        <taxon>Pezizomycotina</taxon>
        <taxon>Dothideomycetes</taxon>
        <taxon>Dothideomycetes incertae sedis</taxon>
        <taxon>Zopfiaceae</taxon>
        <taxon>Zopfia</taxon>
    </lineage>
</organism>
<name>A0A6A6D5K4_9PEZI</name>
<dbReference type="InterPro" id="IPR002611">
    <property type="entry name" value="IstB_ATP-bd"/>
</dbReference>
<dbReference type="SUPFAM" id="SSF52540">
    <property type="entry name" value="P-loop containing nucleoside triphosphate hydrolases"/>
    <property type="match status" value="2"/>
</dbReference>
<evidence type="ECO:0000259" key="2">
    <source>
        <dbReference type="Pfam" id="PF01656"/>
    </source>
</evidence>
<sequence>SYAWGQEAHERAFAYFNGIFRLLRYDNLSSAVRKILRGHEREETVRFIAFRSHLRFAAEFCNPARGNEKGGVEGEVGYFRRNHLVPVPAVADLEVFNALLLSGCREDEGRRIDGREQTVGAAMAIERDHLLAPAAEGCAGAQARRVGRVPAAGTMAPRRPLARLLRRTLGAAATAARQAEGTRAMVAVVALGREFGHDRLSAAVAAAVSLGACDVGAVRYLLTAEGLHKPRPGPIEVGALARREHRHERGGGASRAAALQGTAHARGRQPVGLVAEAALRKGQSHVGYLEALLAAELEERESRAVARLLHEARLPLMKTLEEFDFNRTSISAARIRDLSEGGYVGRAEPVLLVGEAGTGKTHVVTGLGEPCPSAQPRPGPQGAARPDLHQRVRLRAPGRDGRRVAVPGHRRPGRESGGDHHHQPVVLRMGLGHPQRAPVRGLDRPPHRSRPHHRHRHVVLPVPPLHRPAKAACRLMHNSRQHPPRVQEAPAPCQGRRYERGGQNSWTQPSVATSDSPRPSSSSRLTASVLNSAVNRRRVRSSAMLSSKGARVPYQTLHPTGGSPAGNSLLRKSMVEFAWLWLRYQPGTALAQWFTKRVGEIRGRIRKIYAVALARKLLVALWRYVTTGLRASRCLCPAHPRPNDDEADNAACQHASYESSLGLADRQLRCQGNLDRPGRRGDHRGSRHDGGGVLKRILVASPKGGSGKTMMARNLAAAAAGEGLKVATADLDPQATLTIWSRRRPKNSPAIPHFKVAWDTADALLDDDELSDYEVLIMDTPPSIETQPKAFHALLQAADLVVVPSRPTFDDAESVAPFVSLLRDRGRPHAIVMNFIKPRANVNAVKNYLIKAGDLCPVEVADRTDYARAGAKGLGLVDVPNHVGADEIKAIWSYIQNRVWGRKEVA</sequence>
<feature type="compositionally biased region" description="Basic residues" evidence="1">
    <location>
        <begin position="447"/>
        <end position="457"/>
    </location>
</feature>